<dbReference type="RefSeq" id="WP_111242968.1">
    <property type="nucleotide sequence ID" value="NZ_AP023358.1"/>
</dbReference>
<dbReference type="EMBL" id="POTX01000048">
    <property type="protein sequence ID" value="PZF98019.1"/>
    <property type="molecule type" value="Genomic_DNA"/>
</dbReference>
<reference evidence="1 2" key="1">
    <citation type="submission" date="2018-01" db="EMBL/GenBank/DDBJ databases">
        <title>Draft genome sequence of Jishengella endophytica.</title>
        <authorList>
            <person name="Sahin N."/>
            <person name="Ay H."/>
            <person name="Saygin H."/>
        </authorList>
    </citation>
    <scope>NUCLEOTIDE SEQUENCE [LARGE SCALE GENOMIC DNA]</scope>
    <source>
        <strain evidence="1 2">DSM 45430</strain>
    </source>
</reference>
<evidence type="ECO:0000313" key="1">
    <source>
        <dbReference type="EMBL" id="PZF98019.1"/>
    </source>
</evidence>
<name>A0A2W2DB52_9ACTN</name>
<gene>
    <name evidence="1" type="ORF">C1I93_10000</name>
</gene>
<accession>A0A2W2DB52</accession>
<dbReference type="Gene3D" id="2.40.50.230">
    <property type="entry name" value="Gp5 N-terminal domain"/>
    <property type="match status" value="1"/>
</dbReference>
<evidence type="ECO:0000313" key="2">
    <source>
        <dbReference type="Proteomes" id="UP000248627"/>
    </source>
</evidence>
<dbReference type="InterPro" id="IPR037026">
    <property type="entry name" value="Vgr_OB-fold_dom_sf"/>
</dbReference>
<dbReference type="SUPFAM" id="SSF69255">
    <property type="entry name" value="gp5 N-terminal domain-like"/>
    <property type="match status" value="1"/>
</dbReference>
<dbReference type="InterPro" id="IPR006531">
    <property type="entry name" value="Gp5/Vgr_OB"/>
</dbReference>
<sequence length="199" mass="20619">MPGRFLGKFRGTVTDTRDPLGEGRIQVSVPEVLGEHASWALPCVPYAGPGVGLLAAPPVGTRVWVEFEAGSPDRPIWVGCFWGRGEYPTTVPAPAGVVLRIGEVTLVTVDPRAQGPAPVPAAADGTQTTELTLTGGQTVLWQGGQPALTVNREVASLTLANLAATLSATQDTVVLRNRDTSVALSATTVSINDGALEVS</sequence>
<dbReference type="Pfam" id="PF04717">
    <property type="entry name" value="Phage_base_V"/>
    <property type="match status" value="1"/>
</dbReference>
<comment type="caution">
    <text evidence="1">The sequence shown here is derived from an EMBL/GenBank/DDBJ whole genome shotgun (WGS) entry which is preliminary data.</text>
</comment>
<protein>
    <submittedName>
        <fullName evidence="1">Baseplate assembly protein</fullName>
    </submittedName>
</protein>
<proteinExistence type="predicted"/>
<dbReference type="AlphaFoldDB" id="A0A2W2DB52"/>
<organism evidence="1 2">
    <name type="scientific">Micromonospora endophytica</name>
    <dbReference type="NCBI Taxonomy" id="515350"/>
    <lineage>
        <taxon>Bacteria</taxon>
        <taxon>Bacillati</taxon>
        <taxon>Actinomycetota</taxon>
        <taxon>Actinomycetes</taxon>
        <taxon>Micromonosporales</taxon>
        <taxon>Micromonosporaceae</taxon>
        <taxon>Micromonospora</taxon>
    </lineage>
</organism>
<dbReference type="OrthoDB" id="9762420at2"/>
<dbReference type="Proteomes" id="UP000248627">
    <property type="component" value="Unassembled WGS sequence"/>
</dbReference>
<keyword evidence="2" id="KW-1185">Reference proteome</keyword>